<keyword evidence="10" id="KW-1185">Reference proteome</keyword>
<dbReference type="Pfam" id="PF00512">
    <property type="entry name" value="HisKA"/>
    <property type="match status" value="1"/>
</dbReference>
<dbReference type="PROSITE" id="PS50109">
    <property type="entry name" value="HIS_KIN"/>
    <property type="match status" value="1"/>
</dbReference>
<dbReference type="SMART" id="SM00388">
    <property type="entry name" value="HisKA"/>
    <property type="match status" value="1"/>
</dbReference>
<dbReference type="InterPro" id="IPR004358">
    <property type="entry name" value="Sig_transdc_His_kin-like_C"/>
</dbReference>
<evidence type="ECO:0000259" key="7">
    <source>
        <dbReference type="PROSITE" id="PS50109"/>
    </source>
</evidence>
<dbReference type="SMART" id="SM00387">
    <property type="entry name" value="HATPase_c"/>
    <property type="match status" value="1"/>
</dbReference>
<reference evidence="10" key="1">
    <citation type="journal article" date="2024" name="Algal Res.">
        <title>Biochemical, toxicological and genomic investigation of a high-biomass producing Limnothrix strain isolated from Italian shallow drinking water reservoir.</title>
        <authorList>
            <person name="Simonazzi M."/>
            <person name="Shishido T.K."/>
            <person name="Delbaje E."/>
            <person name="Wahlsten M."/>
            <person name="Fewer D.P."/>
            <person name="Sivonen K."/>
            <person name="Pezzolesi L."/>
            <person name="Pistocchi R."/>
        </authorList>
    </citation>
    <scope>NUCLEOTIDE SEQUENCE [LARGE SCALE GENOMIC DNA]</scope>
    <source>
        <strain evidence="10">LRLZ20PSL1</strain>
    </source>
</reference>
<dbReference type="Gene3D" id="3.30.565.10">
    <property type="entry name" value="Histidine kinase-like ATPase, C-terminal domain"/>
    <property type="match status" value="1"/>
</dbReference>
<dbReference type="InterPro" id="IPR036890">
    <property type="entry name" value="HATPase_C_sf"/>
</dbReference>
<evidence type="ECO:0000256" key="1">
    <source>
        <dbReference type="ARBA" id="ARBA00000085"/>
    </source>
</evidence>
<dbReference type="InterPro" id="IPR036097">
    <property type="entry name" value="HisK_dim/P_sf"/>
</dbReference>
<dbReference type="PRINTS" id="PR00344">
    <property type="entry name" value="BCTRLSENSOR"/>
</dbReference>
<feature type="domain" description="Histidine kinase" evidence="7">
    <location>
        <begin position="158"/>
        <end position="390"/>
    </location>
</feature>
<evidence type="ECO:0000256" key="3">
    <source>
        <dbReference type="ARBA" id="ARBA00022553"/>
    </source>
</evidence>
<feature type="domain" description="Response regulatory" evidence="8">
    <location>
        <begin position="5"/>
        <end position="121"/>
    </location>
</feature>
<dbReference type="Gene3D" id="3.40.50.2300">
    <property type="match status" value="1"/>
</dbReference>
<dbReference type="InterPro" id="IPR011006">
    <property type="entry name" value="CheY-like_superfamily"/>
</dbReference>
<dbReference type="Gene3D" id="1.10.287.130">
    <property type="match status" value="1"/>
</dbReference>
<dbReference type="InterPro" id="IPR003661">
    <property type="entry name" value="HisK_dim/P_dom"/>
</dbReference>
<dbReference type="SUPFAM" id="SSF55874">
    <property type="entry name" value="ATPase domain of HSP90 chaperone/DNA topoisomerase II/histidine kinase"/>
    <property type="match status" value="1"/>
</dbReference>
<evidence type="ECO:0000259" key="8">
    <source>
        <dbReference type="PROSITE" id="PS50110"/>
    </source>
</evidence>
<dbReference type="InterPro" id="IPR005467">
    <property type="entry name" value="His_kinase_dom"/>
</dbReference>
<dbReference type="InterPro" id="IPR003594">
    <property type="entry name" value="HATPase_dom"/>
</dbReference>
<proteinExistence type="predicted"/>
<dbReference type="PANTHER" id="PTHR43547:SF2">
    <property type="entry name" value="HYBRID SIGNAL TRANSDUCTION HISTIDINE KINASE C"/>
    <property type="match status" value="1"/>
</dbReference>
<sequence>MTIPSILVVDDEPDNFDVIEAFLSDRDYQLHYAWNGLEALKSLHVFQPDVILLDVMMPELDGITTCQKIKAMAEWKSVPIIMVTALSDKEDLARCIQAGADDFISKPVNSTELRARVQSMLRIRQQYQSIQELSQLQERTIDILQGSLDELRGSLSMSLPHELNTPLNGIFGVLGILIEEHEDMDHEEIAELLQLAKTSTMRLERVSRRYLNYIQLVRDSSLKLVSNSGMAANAGATTPEIALETIDSAEWIANASASQTNSVKRSADLVLNLATAQLSMSIKHLQTIVEELLDNAIKFSQAGTPITIKTEAMDSWLYLSITNQGRGMTELQIAQVGAFIQFERRSYEQQGLGLGLAIVQKLIDRYGGSLLIQSVVDQETTVTAKLPLAVQLQMAMV</sequence>
<evidence type="ECO:0000256" key="6">
    <source>
        <dbReference type="PROSITE-ProRule" id="PRU00169"/>
    </source>
</evidence>
<dbReference type="PANTHER" id="PTHR43547">
    <property type="entry name" value="TWO-COMPONENT HISTIDINE KINASE"/>
    <property type="match status" value="1"/>
</dbReference>
<comment type="caution">
    <text evidence="9">The sequence shown here is derived from an EMBL/GenBank/DDBJ whole genome shotgun (WGS) entry which is preliminary data.</text>
</comment>
<evidence type="ECO:0000313" key="9">
    <source>
        <dbReference type="EMBL" id="MFG3818513.1"/>
    </source>
</evidence>
<keyword evidence="5" id="KW-0902">Two-component regulatory system</keyword>
<dbReference type="Pfam" id="PF02518">
    <property type="entry name" value="HATPase_c"/>
    <property type="match status" value="1"/>
</dbReference>
<accession>A0ABW7CCE9</accession>
<dbReference type="Pfam" id="PF00072">
    <property type="entry name" value="Response_reg"/>
    <property type="match status" value="1"/>
</dbReference>
<organism evidence="9 10">
    <name type="scientific">Limnothrix redekei LRLZ20PSL1</name>
    <dbReference type="NCBI Taxonomy" id="3112953"/>
    <lineage>
        <taxon>Bacteria</taxon>
        <taxon>Bacillati</taxon>
        <taxon>Cyanobacteriota</taxon>
        <taxon>Cyanophyceae</taxon>
        <taxon>Pseudanabaenales</taxon>
        <taxon>Pseudanabaenaceae</taxon>
        <taxon>Limnothrix</taxon>
    </lineage>
</organism>
<protein>
    <recommendedName>
        <fullName evidence="2">histidine kinase</fullName>
        <ecNumber evidence="2">2.7.13.3</ecNumber>
    </recommendedName>
</protein>
<gene>
    <name evidence="9" type="ORF">VPK24_12755</name>
</gene>
<evidence type="ECO:0000313" key="10">
    <source>
        <dbReference type="Proteomes" id="UP001604335"/>
    </source>
</evidence>
<name>A0ABW7CCE9_9CYAN</name>
<feature type="modified residue" description="4-aspartylphosphate" evidence="6">
    <location>
        <position position="54"/>
    </location>
</feature>
<keyword evidence="4" id="KW-0418">Kinase</keyword>
<dbReference type="PROSITE" id="PS50110">
    <property type="entry name" value="RESPONSE_REGULATORY"/>
    <property type="match status" value="1"/>
</dbReference>
<dbReference type="SUPFAM" id="SSF47384">
    <property type="entry name" value="Homodimeric domain of signal transducing histidine kinase"/>
    <property type="match status" value="1"/>
</dbReference>
<dbReference type="EMBL" id="JAZAQF010000078">
    <property type="protein sequence ID" value="MFG3818513.1"/>
    <property type="molecule type" value="Genomic_DNA"/>
</dbReference>
<keyword evidence="3 6" id="KW-0597">Phosphoprotein</keyword>
<dbReference type="Proteomes" id="UP001604335">
    <property type="component" value="Unassembled WGS sequence"/>
</dbReference>
<dbReference type="SUPFAM" id="SSF52172">
    <property type="entry name" value="CheY-like"/>
    <property type="match status" value="1"/>
</dbReference>
<dbReference type="EC" id="2.7.13.3" evidence="2"/>
<evidence type="ECO:0000256" key="4">
    <source>
        <dbReference type="ARBA" id="ARBA00022777"/>
    </source>
</evidence>
<dbReference type="CDD" id="cd00082">
    <property type="entry name" value="HisKA"/>
    <property type="match status" value="1"/>
</dbReference>
<dbReference type="InterPro" id="IPR001789">
    <property type="entry name" value="Sig_transdc_resp-reg_receiver"/>
</dbReference>
<evidence type="ECO:0000256" key="5">
    <source>
        <dbReference type="ARBA" id="ARBA00023012"/>
    </source>
</evidence>
<comment type="catalytic activity">
    <reaction evidence="1">
        <text>ATP + protein L-histidine = ADP + protein N-phospho-L-histidine.</text>
        <dbReference type="EC" id="2.7.13.3"/>
    </reaction>
</comment>
<keyword evidence="4" id="KW-0808">Transferase</keyword>
<evidence type="ECO:0000256" key="2">
    <source>
        <dbReference type="ARBA" id="ARBA00012438"/>
    </source>
</evidence>
<dbReference type="SMART" id="SM00448">
    <property type="entry name" value="REC"/>
    <property type="match status" value="1"/>
</dbReference>